<accession>A0A5C7W4J1</accession>
<sequence>MVFYFGLGSDEARNQVLGHLQQMSAACGQDAQGAISELEAVLSSPLASGEVDAGEFHKVLAVFALAILLRKSDPTEDHFALADDAASPIKFDKESQWHEYMLKANIIPPARNDEANALLVAFGAFQPFIDLSALANAAPVVDEDFCC</sequence>
<dbReference type="AlphaFoldDB" id="A0A5C7W4J1"/>
<evidence type="ECO:0000313" key="2">
    <source>
        <dbReference type="Proteomes" id="UP000321110"/>
    </source>
</evidence>
<evidence type="ECO:0000313" key="1">
    <source>
        <dbReference type="EMBL" id="TXI31324.1"/>
    </source>
</evidence>
<dbReference type="Proteomes" id="UP000321110">
    <property type="component" value="Unassembled WGS sequence"/>
</dbReference>
<gene>
    <name evidence="1" type="ORF">E6Q69_11630</name>
</gene>
<dbReference type="RefSeq" id="WP_088922289.1">
    <property type="nucleotide sequence ID" value="NZ_AP025274.1"/>
</dbReference>
<organism evidence="1 2">
    <name type="scientific">Aquipseudomonas alcaligenes</name>
    <name type="common">Pseudomonas alcaligenes</name>
    <dbReference type="NCBI Taxonomy" id="43263"/>
    <lineage>
        <taxon>Bacteria</taxon>
        <taxon>Pseudomonadati</taxon>
        <taxon>Pseudomonadota</taxon>
        <taxon>Gammaproteobacteria</taxon>
        <taxon>Pseudomonadales</taxon>
        <taxon>Pseudomonadaceae</taxon>
        <taxon>Aquipseudomonas</taxon>
    </lineage>
</organism>
<protein>
    <submittedName>
        <fullName evidence="1">Uncharacterized protein</fullName>
    </submittedName>
</protein>
<proteinExistence type="predicted"/>
<name>A0A5C7W4J1_AQUAC</name>
<comment type="caution">
    <text evidence="1">The sequence shown here is derived from an EMBL/GenBank/DDBJ whole genome shotgun (WGS) entry which is preliminary data.</text>
</comment>
<dbReference type="EMBL" id="SSFO01000192">
    <property type="protein sequence ID" value="TXI31324.1"/>
    <property type="molecule type" value="Genomic_DNA"/>
</dbReference>
<reference evidence="1 2" key="1">
    <citation type="submission" date="2018-09" db="EMBL/GenBank/DDBJ databases">
        <title>Metagenome Assembled Genomes from an Advanced Water Purification Facility.</title>
        <authorList>
            <person name="Stamps B.W."/>
            <person name="Spear J.R."/>
        </authorList>
    </citation>
    <scope>NUCLEOTIDE SEQUENCE [LARGE SCALE GENOMIC DNA]</scope>
    <source>
        <strain evidence="1">Bin_52_1</strain>
    </source>
</reference>